<evidence type="ECO:0000256" key="13">
    <source>
        <dbReference type="RuleBase" id="RU003555"/>
    </source>
</evidence>
<dbReference type="Pfam" id="PF18073">
    <property type="entry name" value="Zn_ribbon_LapB"/>
    <property type="match status" value="1"/>
</dbReference>
<evidence type="ECO:0000256" key="2">
    <source>
        <dbReference type="ARBA" id="ARBA00022741"/>
    </source>
</evidence>
<keyword evidence="7 11" id="KW-0067">ATP-binding</keyword>
<keyword evidence="6 13" id="KW-0862">Zinc</keyword>
<feature type="short sequence motif" description="RadA KNRFG motif" evidence="11">
    <location>
        <begin position="257"/>
        <end position="261"/>
    </location>
</feature>
<keyword evidence="8 11" id="KW-0346">Stress response</keyword>
<keyword evidence="9 11" id="KW-0238">DNA-binding</keyword>
<evidence type="ECO:0000256" key="5">
    <source>
        <dbReference type="ARBA" id="ARBA00022801"/>
    </source>
</evidence>
<comment type="similarity">
    <text evidence="11 13">Belongs to the RecA family. RadA subfamily.</text>
</comment>
<dbReference type="InterPro" id="IPR014774">
    <property type="entry name" value="KaiC-like_dom"/>
</dbReference>
<evidence type="ECO:0000256" key="9">
    <source>
        <dbReference type="ARBA" id="ARBA00023125"/>
    </source>
</evidence>
<accession>A0ABT6Q364</accession>
<feature type="region of interest" description="Lon-protease-like" evidence="11">
    <location>
        <begin position="357"/>
        <end position="467"/>
    </location>
</feature>
<evidence type="ECO:0000313" key="16">
    <source>
        <dbReference type="Proteomes" id="UP001431634"/>
    </source>
</evidence>
<dbReference type="InterPro" id="IPR014721">
    <property type="entry name" value="Ribsml_uS5_D2-typ_fold_subgr"/>
</dbReference>
<keyword evidence="4 13" id="KW-0863">Zinc-finger</keyword>
<dbReference type="InterPro" id="IPR020568">
    <property type="entry name" value="Ribosomal_Su5_D2-typ_SF"/>
</dbReference>
<keyword evidence="3 11" id="KW-0227">DNA damage</keyword>
<comment type="caution">
    <text evidence="15">The sequence shown here is derived from an EMBL/GenBank/DDBJ whole genome shotgun (WGS) entry which is preliminary data.</text>
</comment>
<protein>
    <recommendedName>
        <fullName evidence="11 12">DNA repair protein RadA</fullName>
    </recommendedName>
</protein>
<dbReference type="InterPro" id="IPR004504">
    <property type="entry name" value="DNA_repair_RadA"/>
</dbReference>
<evidence type="ECO:0000256" key="8">
    <source>
        <dbReference type="ARBA" id="ARBA00023016"/>
    </source>
</evidence>
<evidence type="ECO:0000256" key="11">
    <source>
        <dbReference type="HAMAP-Rule" id="MF_01498"/>
    </source>
</evidence>
<evidence type="ECO:0000313" key="15">
    <source>
        <dbReference type="EMBL" id="MDI2091428.1"/>
    </source>
</evidence>
<dbReference type="EMBL" id="JASBAO010000001">
    <property type="protein sequence ID" value="MDI2091428.1"/>
    <property type="molecule type" value="Genomic_DNA"/>
</dbReference>
<dbReference type="InterPro" id="IPR027417">
    <property type="entry name" value="P-loop_NTPase"/>
</dbReference>
<name>A0ABT6Q364_9PROT</name>
<dbReference type="PROSITE" id="PS50162">
    <property type="entry name" value="RECA_2"/>
    <property type="match status" value="1"/>
</dbReference>
<dbReference type="Proteomes" id="UP001431634">
    <property type="component" value="Unassembled WGS sequence"/>
</dbReference>
<dbReference type="Gene3D" id="3.30.230.10">
    <property type="match status" value="1"/>
</dbReference>
<comment type="function">
    <text evidence="13">DNA-dependent ATPase involved in processing of recombination intermediates, plays a role in repairing DNA breaks. Stimulates the branch migration of RecA-mediated strand transfer reactions, allowing the 3' invading strand to extend heteroduplex DNA faster. Binds ssDNA in the presence of ADP but not other nucleotides, has ATPase activity that is stimulated by ssDNA and various branched DNA structures, but inhibited by SSB. Does not have RecA's homology-searching function.</text>
</comment>
<dbReference type="PRINTS" id="PR01874">
    <property type="entry name" value="DNAREPAIRADA"/>
</dbReference>
<keyword evidence="5" id="KW-0378">Hydrolase</keyword>
<dbReference type="InterPro" id="IPR003593">
    <property type="entry name" value="AAA+_ATPase"/>
</dbReference>
<gene>
    <name evidence="11 15" type="primary">radA</name>
    <name evidence="15" type="ORF">QJV27_08605</name>
</gene>
<dbReference type="SUPFAM" id="SSF52540">
    <property type="entry name" value="P-loop containing nucleoside triphosphate hydrolases"/>
    <property type="match status" value="1"/>
</dbReference>
<comment type="domain">
    <text evidence="11">The middle region has homology to RecA with ATPase motifs including the RadA KNRFG motif, while the C-terminus is homologous to Lon protease.</text>
</comment>
<evidence type="ECO:0000256" key="1">
    <source>
        <dbReference type="ARBA" id="ARBA00022723"/>
    </source>
</evidence>
<feature type="binding site" evidence="11">
    <location>
        <begin position="95"/>
        <end position="102"/>
    </location>
    <ligand>
        <name>ATP</name>
        <dbReference type="ChEBI" id="CHEBI:30616"/>
    </ligand>
</feature>
<dbReference type="InterPro" id="IPR020588">
    <property type="entry name" value="RecA_ATP-bd"/>
</dbReference>
<evidence type="ECO:0000256" key="4">
    <source>
        <dbReference type="ARBA" id="ARBA00022771"/>
    </source>
</evidence>
<evidence type="ECO:0000256" key="3">
    <source>
        <dbReference type="ARBA" id="ARBA00022763"/>
    </source>
</evidence>
<dbReference type="Pfam" id="PF06745">
    <property type="entry name" value="ATPase"/>
    <property type="match status" value="1"/>
</dbReference>
<dbReference type="SMART" id="SM00382">
    <property type="entry name" value="AAA"/>
    <property type="match status" value="1"/>
</dbReference>
<dbReference type="Gene3D" id="3.40.50.300">
    <property type="entry name" value="P-loop containing nucleotide triphosphate hydrolases"/>
    <property type="match status" value="1"/>
</dbReference>
<organism evidence="15 16">
    <name type="scientific">Commensalibacter oyaizuii</name>
    <dbReference type="NCBI Taxonomy" id="3043873"/>
    <lineage>
        <taxon>Bacteria</taxon>
        <taxon>Pseudomonadati</taxon>
        <taxon>Pseudomonadota</taxon>
        <taxon>Alphaproteobacteria</taxon>
        <taxon>Acetobacterales</taxon>
        <taxon>Acetobacteraceae</taxon>
    </lineage>
</organism>
<keyword evidence="1 11" id="KW-0479">Metal-binding</keyword>
<proteinExistence type="inferred from homology"/>
<evidence type="ECO:0000256" key="10">
    <source>
        <dbReference type="ARBA" id="ARBA00023204"/>
    </source>
</evidence>
<evidence type="ECO:0000256" key="6">
    <source>
        <dbReference type="ARBA" id="ARBA00022833"/>
    </source>
</evidence>
<comment type="function">
    <text evidence="11">Plays a role in repairing double-strand DNA breaks, probably involving stabilizing or processing branched DNA or blocked replication forks.</text>
</comment>
<reference evidence="15" key="1">
    <citation type="submission" date="2023-05" db="EMBL/GenBank/DDBJ databases">
        <title>Whole genome sequence of Commensalibacter sp.</title>
        <authorList>
            <person name="Charoenyingcharoen P."/>
            <person name="Yukphan P."/>
        </authorList>
    </citation>
    <scope>NUCLEOTIDE SEQUENCE</scope>
    <source>
        <strain evidence="15">TBRC 16381</strain>
    </source>
</reference>
<dbReference type="NCBIfam" id="TIGR00416">
    <property type="entry name" value="sms"/>
    <property type="match status" value="1"/>
</dbReference>
<keyword evidence="2 11" id="KW-0547">Nucleotide-binding</keyword>
<evidence type="ECO:0000256" key="7">
    <source>
        <dbReference type="ARBA" id="ARBA00022840"/>
    </source>
</evidence>
<dbReference type="PANTHER" id="PTHR32472">
    <property type="entry name" value="DNA REPAIR PROTEIN RADA"/>
    <property type="match status" value="1"/>
</dbReference>
<dbReference type="HAMAP" id="MF_01498">
    <property type="entry name" value="RadA_bact"/>
    <property type="match status" value="1"/>
</dbReference>
<evidence type="ECO:0000256" key="12">
    <source>
        <dbReference type="NCBIfam" id="TIGR00416"/>
    </source>
</evidence>
<dbReference type="PANTHER" id="PTHR32472:SF10">
    <property type="entry name" value="DNA REPAIR PROTEIN RADA-LIKE PROTEIN"/>
    <property type="match status" value="1"/>
</dbReference>
<keyword evidence="16" id="KW-1185">Reference proteome</keyword>
<dbReference type="CDD" id="cd01121">
    <property type="entry name" value="RadA_SMS_N"/>
    <property type="match status" value="1"/>
</dbReference>
<dbReference type="RefSeq" id="WP_281448522.1">
    <property type="nucleotide sequence ID" value="NZ_JASBAO010000001.1"/>
</dbReference>
<dbReference type="InterPro" id="IPR041166">
    <property type="entry name" value="Rubredoxin_2"/>
</dbReference>
<keyword evidence="10 11" id="KW-0234">DNA repair</keyword>
<dbReference type="Pfam" id="PF13541">
    <property type="entry name" value="ChlI"/>
    <property type="match status" value="1"/>
</dbReference>
<sequence length="467" mass="50153">MAKKPAKQFVCQSCGSVYPKWMGRCEACGEWNTVEEERQVVSTPLSVLEHRGQKIVFSGLDGDSDPPPRQPIGIDELDRVLGGGLVQSSVSLVGGDPGIGKSTLLLQAACALSNRGLRVLYISGEESINQIRMRANRLGLEGAEQRQFIELAASINVSDILATLDAEKDITLVIIDSIQTMWLDTITGAPGTVSQVRAAAFELIRMAKKKEFSLIFVGHVTKEGSLAGPRVLEHMVDAVLYFEGDRGHQFRILRAAKNRFGATDEIGVFSMTGEGLVEVSNPSALFLAERHGHIAGSAVFAGLEGTRPVLLEVQALLAPKYGDGAPRRTVVGWDSARLNMLLAILETRCSLKFNGVDVYLNMAGGLRISEPAADLAVAAALISALTHQPTSPGSVFFGEIGLSGEVRQVPQADLRVKEAHKLGFDEVVLPKRIARGNTKLSTPKGLNLSEIGHISDLVSQFSIEHGS</sequence>
<feature type="domain" description="RecA family profile 1" evidence="14">
    <location>
        <begin position="66"/>
        <end position="220"/>
    </location>
</feature>
<dbReference type="SUPFAM" id="SSF54211">
    <property type="entry name" value="Ribosomal protein S5 domain 2-like"/>
    <property type="match status" value="1"/>
</dbReference>
<evidence type="ECO:0000259" key="14">
    <source>
        <dbReference type="PROSITE" id="PS50162"/>
    </source>
</evidence>